<dbReference type="Pfam" id="PF08379">
    <property type="entry name" value="Bact_transglu_N"/>
    <property type="match status" value="1"/>
</dbReference>
<dbReference type="Pfam" id="PF01841">
    <property type="entry name" value="Transglut_core"/>
    <property type="match status" value="1"/>
</dbReference>
<feature type="domain" description="Transglutaminase-like" evidence="1">
    <location>
        <begin position="175"/>
        <end position="245"/>
    </location>
</feature>
<dbReference type="SUPFAM" id="SSF54001">
    <property type="entry name" value="Cysteine proteinases"/>
    <property type="match status" value="1"/>
</dbReference>
<dbReference type="EMBL" id="JACKXE010000001">
    <property type="protein sequence ID" value="MBB6628133.1"/>
    <property type="molecule type" value="Genomic_DNA"/>
</dbReference>
<evidence type="ECO:0000259" key="1">
    <source>
        <dbReference type="SMART" id="SM00460"/>
    </source>
</evidence>
<name>A0A7X0RJD6_9ACTN</name>
<dbReference type="InterPro" id="IPR002931">
    <property type="entry name" value="Transglutaminase-like"/>
</dbReference>
<dbReference type="InterPro" id="IPR013589">
    <property type="entry name" value="Bac_transglu_N"/>
</dbReference>
<organism evidence="2 3">
    <name type="scientific">Nocardioides luti</name>
    <dbReference type="NCBI Taxonomy" id="2761101"/>
    <lineage>
        <taxon>Bacteria</taxon>
        <taxon>Bacillati</taxon>
        <taxon>Actinomycetota</taxon>
        <taxon>Actinomycetes</taxon>
        <taxon>Propionibacteriales</taxon>
        <taxon>Nocardioidaceae</taxon>
        <taxon>Nocardioides</taxon>
    </lineage>
</organism>
<dbReference type="AlphaFoldDB" id="A0A7X0RJD6"/>
<comment type="caution">
    <text evidence="2">The sequence shown here is derived from an EMBL/GenBank/DDBJ whole genome shotgun (WGS) entry which is preliminary data.</text>
</comment>
<dbReference type="Proteomes" id="UP000523955">
    <property type="component" value="Unassembled WGS sequence"/>
</dbReference>
<dbReference type="Gene3D" id="3.10.620.30">
    <property type="match status" value="1"/>
</dbReference>
<dbReference type="PANTHER" id="PTHR33490:SF7">
    <property type="entry name" value="BLR2979 PROTEIN"/>
    <property type="match status" value="1"/>
</dbReference>
<sequence length="292" mass="31543">MRYLVRHVTTYTYDDDVTDSLGIAHLVPRSLPWQVVGEHRLVVDPEPGDLSQDVDYHGNTATYFQVTRPHRVLEVTATTEVDVVPTAYDDGALATPWEDLRPLLDPVRPGAAGAADFALPSAQVVLTPATRDYAAASLRPGRPVGEAVTDLVQRIHRDFEYDKTATTVTSTIDDIVASRAGVCQDFAHLLLSCLRGHGLAGRYVSGYLATEPAPGQERLVGADASHAWVAVWLGGDAWLAVDPTNDQRADDRYVTVAWGRDYGDVPPVKGVIFTEATTSTLLVSVDVAPVTG</sequence>
<evidence type="ECO:0000313" key="2">
    <source>
        <dbReference type="EMBL" id="MBB6628133.1"/>
    </source>
</evidence>
<keyword evidence="3" id="KW-1185">Reference proteome</keyword>
<proteinExistence type="predicted"/>
<protein>
    <submittedName>
        <fullName evidence="2">Transglutaminase family protein</fullName>
    </submittedName>
</protein>
<dbReference type="InterPro" id="IPR038765">
    <property type="entry name" value="Papain-like_cys_pep_sf"/>
</dbReference>
<accession>A0A7X0RJD6</accession>
<gene>
    <name evidence="2" type="ORF">H5V45_12460</name>
</gene>
<reference evidence="2 3" key="1">
    <citation type="submission" date="2020-08" db="EMBL/GenBank/DDBJ databases">
        <authorList>
            <person name="Seo M.-J."/>
        </authorList>
    </citation>
    <scope>NUCLEOTIDE SEQUENCE [LARGE SCALE GENOMIC DNA]</scope>
    <source>
        <strain evidence="2 3">KIGAM211</strain>
    </source>
</reference>
<dbReference type="SMART" id="SM00460">
    <property type="entry name" value="TGc"/>
    <property type="match status" value="1"/>
</dbReference>
<dbReference type="PANTHER" id="PTHR33490">
    <property type="entry name" value="BLR5614 PROTEIN-RELATED"/>
    <property type="match status" value="1"/>
</dbReference>
<evidence type="ECO:0000313" key="3">
    <source>
        <dbReference type="Proteomes" id="UP000523955"/>
    </source>
</evidence>
<dbReference type="RefSeq" id="WP_185253217.1">
    <property type="nucleotide sequence ID" value="NZ_JACKXE010000001.1"/>
</dbReference>